<comment type="caution">
    <text evidence="2">The sequence shown here is derived from an EMBL/GenBank/DDBJ whole genome shotgun (WGS) entry which is preliminary data.</text>
</comment>
<organism evidence="2 3">
    <name type="scientific">Gymnopilus junonius</name>
    <name type="common">Spectacular rustgill mushroom</name>
    <name type="synonym">Gymnopilus spectabilis subsp. junonius</name>
    <dbReference type="NCBI Taxonomy" id="109634"/>
    <lineage>
        <taxon>Eukaryota</taxon>
        <taxon>Fungi</taxon>
        <taxon>Dikarya</taxon>
        <taxon>Basidiomycota</taxon>
        <taxon>Agaricomycotina</taxon>
        <taxon>Agaricomycetes</taxon>
        <taxon>Agaricomycetidae</taxon>
        <taxon>Agaricales</taxon>
        <taxon>Agaricineae</taxon>
        <taxon>Hymenogastraceae</taxon>
        <taxon>Gymnopilus</taxon>
    </lineage>
</organism>
<feature type="region of interest" description="Disordered" evidence="1">
    <location>
        <begin position="1"/>
        <end position="34"/>
    </location>
</feature>
<keyword evidence="3" id="KW-1185">Reference proteome</keyword>
<protein>
    <submittedName>
        <fullName evidence="2">Uncharacterized protein</fullName>
    </submittedName>
</protein>
<sequence>MNSPPDPGSPSPSTPSSGSPPPEEVNFQPVNAGRSYIENLTSQISTAFTGGSSSSKRRLPTGPFGRDAKTRRRGEASRQNTTSAIWDGIKEPTGGKKDKDELIDPALVEYLRKVCMFTASPKIAHVVSERNVDHWPIFILPIGST</sequence>
<feature type="compositionally biased region" description="Pro residues" evidence="1">
    <location>
        <begin position="1"/>
        <end position="23"/>
    </location>
</feature>
<evidence type="ECO:0000313" key="2">
    <source>
        <dbReference type="EMBL" id="KAF8912177.1"/>
    </source>
</evidence>
<reference evidence="2" key="1">
    <citation type="submission" date="2020-11" db="EMBL/GenBank/DDBJ databases">
        <authorList>
            <consortium name="DOE Joint Genome Institute"/>
            <person name="Ahrendt S."/>
            <person name="Riley R."/>
            <person name="Andreopoulos W."/>
            <person name="LaButti K."/>
            <person name="Pangilinan J."/>
            <person name="Ruiz-duenas F.J."/>
            <person name="Barrasa J.M."/>
            <person name="Sanchez-Garcia M."/>
            <person name="Camarero S."/>
            <person name="Miyauchi S."/>
            <person name="Serrano A."/>
            <person name="Linde D."/>
            <person name="Babiker R."/>
            <person name="Drula E."/>
            <person name="Ayuso-Fernandez I."/>
            <person name="Pacheco R."/>
            <person name="Padilla G."/>
            <person name="Ferreira P."/>
            <person name="Barriuso J."/>
            <person name="Kellner H."/>
            <person name="Castanera R."/>
            <person name="Alfaro M."/>
            <person name="Ramirez L."/>
            <person name="Pisabarro A.G."/>
            <person name="Kuo A."/>
            <person name="Tritt A."/>
            <person name="Lipzen A."/>
            <person name="He G."/>
            <person name="Yan M."/>
            <person name="Ng V."/>
            <person name="Cullen D."/>
            <person name="Martin F."/>
            <person name="Rosso M.-N."/>
            <person name="Henrissat B."/>
            <person name="Hibbett D."/>
            <person name="Martinez A.T."/>
            <person name="Grigoriev I.V."/>
        </authorList>
    </citation>
    <scope>NUCLEOTIDE SEQUENCE</scope>
    <source>
        <strain evidence="2">AH 44721</strain>
    </source>
</reference>
<proteinExistence type="predicted"/>
<feature type="compositionally biased region" description="Basic and acidic residues" evidence="1">
    <location>
        <begin position="88"/>
        <end position="99"/>
    </location>
</feature>
<gene>
    <name evidence="2" type="ORF">CPB84DRAFT_1820841</name>
</gene>
<evidence type="ECO:0000313" key="3">
    <source>
        <dbReference type="Proteomes" id="UP000724874"/>
    </source>
</evidence>
<name>A0A9P5TUW1_GYMJU</name>
<accession>A0A9P5TUW1</accession>
<dbReference type="AlphaFoldDB" id="A0A9P5TUW1"/>
<feature type="region of interest" description="Disordered" evidence="1">
    <location>
        <begin position="46"/>
        <end position="99"/>
    </location>
</feature>
<dbReference type="Proteomes" id="UP000724874">
    <property type="component" value="Unassembled WGS sequence"/>
</dbReference>
<evidence type="ECO:0000256" key="1">
    <source>
        <dbReference type="SAM" id="MobiDB-lite"/>
    </source>
</evidence>
<dbReference type="EMBL" id="JADNYJ010000003">
    <property type="protein sequence ID" value="KAF8912177.1"/>
    <property type="molecule type" value="Genomic_DNA"/>
</dbReference>
<dbReference type="OrthoDB" id="2726318at2759"/>